<dbReference type="AlphaFoldDB" id="A0A074YLP0"/>
<keyword evidence="3" id="KW-1133">Transmembrane helix</keyword>
<proteinExistence type="inferred from homology"/>
<keyword evidence="3" id="KW-0472">Membrane</keyword>
<feature type="transmembrane region" description="Helical" evidence="3">
    <location>
        <begin position="44"/>
        <end position="64"/>
    </location>
</feature>
<gene>
    <name evidence="4" type="ORF">AUEXF2481DRAFT_1553</name>
</gene>
<reference evidence="4 5" key="1">
    <citation type="journal article" date="2014" name="BMC Genomics">
        <title>Genome sequencing of four Aureobasidium pullulans varieties: biotechnological potential, stress tolerance, and description of new species.</title>
        <authorList>
            <person name="Gostin Ar C."/>
            <person name="Ohm R.A."/>
            <person name="Kogej T."/>
            <person name="Sonjak S."/>
            <person name="Turk M."/>
            <person name="Zajc J."/>
            <person name="Zalar P."/>
            <person name="Grube M."/>
            <person name="Sun H."/>
            <person name="Han J."/>
            <person name="Sharma A."/>
            <person name="Chiniquy J."/>
            <person name="Ngan C.Y."/>
            <person name="Lipzen A."/>
            <person name="Barry K."/>
            <person name="Grigoriev I.V."/>
            <person name="Gunde-Cimerman N."/>
        </authorList>
    </citation>
    <scope>NUCLEOTIDE SEQUENCE [LARGE SCALE GENOMIC DNA]</scope>
    <source>
        <strain evidence="4 5">EXF-2481</strain>
    </source>
</reference>
<evidence type="ECO:0000313" key="5">
    <source>
        <dbReference type="Proteomes" id="UP000030641"/>
    </source>
</evidence>
<protein>
    <submittedName>
        <fullName evidence="4">Uncharacterized protein</fullName>
    </submittedName>
</protein>
<accession>A0A074YLP0</accession>
<dbReference type="Proteomes" id="UP000030641">
    <property type="component" value="Unassembled WGS sequence"/>
</dbReference>
<comment type="similarity">
    <text evidence="2">Belongs to the ustYa family.</text>
</comment>
<dbReference type="InParanoid" id="A0A074YLP0"/>
<dbReference type="OMA" id="PENGGHA"/>
<dbReference type="Pfam" id="PF11807">
    <property type="entry name" value="UstYa"/>
    <property type="match status" value="1"/>
</dbReference>
<dbReference type="RefSeq" id="XP_013347135.1">
    <property type="nucleotide sequence ID" value="XM_013491681.1"/>
</dbReference>
<sequence>METTDAEPSRLRSMRDLKHIFSPTASHIYHPLHENQRSRRCTPWLFWVLVPFLMMLSVVTIITFSDLTTTGRYTLKDEWARKYRRSVSTTFHSVTFQEQVEYWDSGAAGDASWESLIPENQGLMFEKDEKGIARYSGFSMFHQLHCLSLLRDELIKAYGNKTASTPDEGHHHIRALHGGYTDLTKVHWYHCLDYLRQALICNADNTIEMCVGDASKPIATGWNRTHQCKSTKPMWDFFELHKKEFTEEEMKGLHDHHHGSP</sequence>
<dbReference type="EMBL" id="KL584751">
    <property type="protein sequence ID" value="KEQ98713.1"/>
    <property type="molecule type" value="Genomic_DNA"/>
</dbReference>
<dbReference type="GO" id="GO:0043386">
    <property type="term" value="P:mycotoxin biosynthetic process"/>
    <property type="evidence" value="ECO:0007669"/>
    <property type="project" value="InterPro"/>
</dbReference>
<keyword evidence="5" id="KW-1185">Reference proteome</keyword>
<dbReference type="InterPro" id="IPR021765">
    <property type="entry name" value="UstYa-like"/>
</dbReference>
<evidence type="ECO:0000256" key="3">
    <source>
        <dbReference type="SAM" id="Phobius"/>
    </source>
</evidence>
<evidence type="ECO:0000256" key="2">
    <source>
        <dbReference type="ARBA" id="ARBA00035112"/>
    </source>
</evidence>
<organism evidence="4 5">
    <name type="scientific">Aureobasidium subglaciale (strain EXF-2481)</name>
    <name type="common">Aureobasidium pullulans var. subglaciale</name>
    <dbReference type="NCBI Taxonomy" id="1043005"/>
    <lineage>
        <taxon>Eukaryota</taxon>
        <taxon>Fungi</taxon>
        <taxon>Dikarya</taxon>
        <taxon>Ascomycota</taxon>
        <taxon>Pezizomycotina</taxon>
        <taxon>Dothideomycetes</taxon>
        <taxon>Dothideomycetidae</taxon>
        <taxon>Dothideales</taxon>
        <taxon>Saccotheciaceae</taxon>
        <taxon>Aureobasidium</taxon>
    </lineage>
</organism>
<dbReference type="HOGENOM" id="CLU_1128961_0_0_1"/>
<dbReference type="GeneID" id="25362168"/>
<dbReference type="OrthoDB" id="3687641at2759"/>
<dbReference type="PANTHER" id="PTHR33365">
    <property type="entry name" value="YALI0B05434P"/>
    <property type="match status" value="1"/>
</dbReference>
<dbReference type="STRING" id="1043005.A0A074YLP0"/>
<name>A0A074YLP0_AURSE</name>
<evidence type="ECO:0000256" key="1">
    <source>
        <dbReference type="ARBA" id="ARBA00004685"/>
    </source>
</evidence>
<evidence type="ECO:0000313" key="4">
    <source>
        <dbReference type="EMBL" id="KEQ98713.1"/>
    </source>
</evidence>
<comment type="pathway">
    <text evidence="1">Mycotoxin biosynthesis.</text>
</comment>
<dbReference type="PANTHER" id="PTHR33365:SF4">
    <property type="entry name" value="CYCLOCHLOROTINE BIOSYNTHESIS PROTEIN O"/>
    <property type="match status" value="1"/>
</dbReference>
<keyword evidence="3" id="KW-0812">Transmembrane</keyword>